<gene>
    <name evidence="1" type="ORF">BCD95_000361</name>
</gene>
<evidence type="ECO:0000313" key="1">
    <source>
        <dbReference type="EMBL" id="NSB12102.1"/>
    </source>
</evidence>
<evidence type="ECO:0000313" key="2">
    <source>
        <dbReference type="Proteomes" id="UP000822184"/>
    </source>
</evidence>
<dbReference type="AlphaFoldDB" id="A0AAE5H108"/>
<proteinExistence type="predicted"/>
<dbReference type="EMBL" id="JABTDW010000001">
    <property type="protein sequence ID" value="NSB12102.1"/>
    <property type="molecule type" value="Genomic_DNA"/>
</dbReference>
<reference evidence="1" key="1">
    <citation type="submission" date="2020-06" db="EMBL/GenBank/DDBJ databases">
        <title>Genomic insights into acetone-butanol-ethanol (ABE) fermentation by sequencing solventogenic clostridia strains.</title>
        <authorList>
            <person name="Brown S."/>
        </authorList>
    </citation>
    <scope>NUCLEOTIDE SEQUENCE</scope>
    <source>
        <strain evidence="1">DJ123</strain>
    </source>
</reference>
<comment type="caution">
    <text evidence="1">The sequence shown here is derived from an EMBL/GenBank/DDBJ whole genome shotgun (WGS) entry which is preliminary data.</text>
</comment>
<sequence length="634" mass="75363">MIITDKLKEIKMRKTVSQYKETMIEYGGVHEKQIKFAETMTDLVYNDTKEDKVNVYVARCGMGKSVIIKALLNNLANNYTFVGAEPKRKDVLSKYGAIVITDNLERLEEIRIAKGLEDRCYLIKSDSLEEIEAKRQKDFHEKVKEQFAFPVLLITTQKYFKMSEEERQFMYTWAEGKREVAFIDEKPMLTSEITIDEKFLSEISVALHRCFENEHKDYLLKTFKRIKDNLDDIRTDYSKQYDTMWVKKSKEHLLMNKDEDEKFFKILADNVSTFTYEQVLQLKRIYSEGCLFTSKKDKFQENIRQFIVLNDNSDKFDTTKCKYHILDATAFYDMDYTINKDIFEYIEIDDKKDINDIILHHVTFNASQNTLLKHPETIDLVCDWVNENCGEDIFVSTYGRKKGLYEKFVEKLETKDIAWYGAIKGKNNWEKKKCMVHIGLNRQADTVYLLTYLYIDRKRKHGFDWNNADNESISEKINELLKMKDGLFEDFAMRKIMRSKILVDTEQNIMRIKCRHFNNEEVCNIFIIAGFYYSDYMTRLGKKLNAPVFTDEPTEFKEYRILQREYEDKRETIPQKIIKWINDTWDGQEIKTKDMLEGIGISQKQFDKAKEKNDNLKEILSKYKAKRGFYKKVS</sequence>
<dbReference type="Proteomes" id="UP000822184">
    <property type="component" value="Unassembled WGS sequence"/>
</dbReference>
<accession>A0AAE5H108</accession>
<name>A0AAE5H108_CLOBE</name>
<dbReference type="RefSeq" id="WP_077855631.1">
    <property type="nucleotide sequence ID" value="NZ_JABTDW010000001.1"/>
</dbReference>
<protein>
    <submittedName>
        <fullName evidence="1">Uncharacterized protein</fullName>
    </submittedName>
</protein>
<organism evidence="1 2">
    <name type="scientific">Clostridium beijerinckii</name>
    <name type="common">Clostridium MP</name>
    <dbReference type="NCBI Taxonomy" id="1520"/>
    <lineage>
        <taxon>Bacteria</taxon>
        <taxon>Bacillati</taxon>
        <taxon>Bacillota</taxon>
        <taxon>Clostridia</taxon>
        <taxon>Eubacteriales</taxon>
        <taxon>Clostridiaceae</taxon>
        <taxon>Clostridium</taxon>
    </lineage>
</organism>